<sequence>MLRSLIAALMLCLPVAATAETADPVEAVITGLILPGFERLEARSAGLDAAAQADCNPEAPALRSAYNAAFDAWVQVSHLRFGPTEENDRAFSLAYWPDRKGFTPKVLSQLLKAQDPAIHDPESFAHLSIAGRGFYGMEFLLYDTRFRDPPEYACALIRASAHDIALTTAAIAKDWHSDYAHKVLHPGTENSPYQTQEEVVQELYKAFTTGLQFTLETRLGRPLGTFDRPRPNRAEAWRSGRSLHNIALSLSSLHENALLLSTGHPKMGVQLDAGFDAADEALSRIKDPIFADLSDPSAWLRADVLRQSIDLIRDQQSANLGGELGVAAGFNALDGD</sequence>
<dbReference type="InterPro" id="IPR018976">
    <property type="entry name" value="Imelysin-like"/>
</dbReference>
<dbReference type="AlphaFoldDB" id="A0A0P1FK66"/>
<proteinExistence type="predicted"/>
<evidence type="ECO:0000256" key="1">
    <source>
        <dbReference type="ARBA" id="ARBA00004196"/>
    </source>
</evidence>
<dbReference type="Proteomes" id="UP000051587">
    <property type="component" value="Unassembled WGS sequence"/>
</dbReference>
<dbReference type="Pfam" id="PF09375">
    <property type="entry name" value="Peptidase_M75"/>
    <property type="match status" value="1"/>
</dbReference>
<dbReference type="OrthoDB" id="5729110at2"/>
<feature type="domain" description="Imelysin-like" evidence="4">
    <location>
        <begin position="33"/>
        <end position="301"/>
    </location>
</feature>
<feature type="signal peptide" evidence="3">
    <location>
        <begin position="1"/>
        <end position="19"/>
    </location>
</feature>
<dbReference type="InterPro" id="IPR034984">
    <property type="entry name" value="Imelysin-like_IPPA"/>
</dbReference>
<evidence type="ECO:0000256" key="2">
    <source>
        <dbReference type="ARBA" id="ARBA00022729"/>
    </source>
</evidence>
<comment type="subcellular location">
    <subcellularLocation>
        <location evidence="1">Cell envelope</location>
    </subcellularLocation>
</comment>
<keyword evidence="6" id="KW-1185">Reference proteome</keyword>
<dbReference type="EMBL" id="CYSA01000028">
    <property type="protein sequence ID" value="CUH68438.1"/>
    <property type="molecule type" value="Genomic_DNA"/>
</dbReference>
<protein>
    <submittedName>
        <fullName evidence="5">Iron-regulated protein A</fullName>
    </submittedName>
</protein>
<evidence type="ECO:0000256" key="3">
    <source>
        <dbReference type="SAM" id="SignalP"/>
    </source>
</evidence>
<organism evidence="5 6">
    <name type="scientific">Thalassovita gelatinovora</name>
    <name type="common">Thalassobius gelatinovorus</name>
    <dbReference type="NCBI Taxonomy" id="53501"/>
    <lineage>
        <taxon>Bacteria</taxon>
        <taxon>Pseudomonadati</taxon>
        <taxon>Pseudomonadota</taxon>
        <taxon>Alphaproteobacteria</taxon>
        <taxon>Rhodobacterales</taxon>
        <taxon>Roseobacteraceae</taxon>
        <taxon>Thalassovita</taxon>
    </lineage>
</organism>
<dbReference type="InterPro" id="IPR038352">
    <property type="entry name" value="Imelysin_sf"/>
</dbReference>
<accession>A0A0P1FK66</accession>
<name>A0A0P1FK66_THAGE</name>
<evidence type="ECO:0000313" key="6">
    <source>
        <dbReference type="Proteomes" id="UP000051587"/>
    </source>
</evidence>
<gene>
    <name evidence="5" type="primary">irpA</name>
    <name evidence="5" type="ORF">TG4357_03581</name>
</gene>
<reference evidence="5 6" key="1">
    <citation type="submission" date="2015-09" db="EMBL/GenBank/DDBJ databases">
        <authorList>
            <consortium name="Swine Surveillance"/>
        </authorList>
    </citation>
    <scope>NUCLEOTIDE SEQUENCE [LARGE SCALE GENOMIC DNA]</scope>
    <source>
        <strain evidence="5 6">CECT 4357</strain>
    </source>
</reference>
<feature type="chain" id="PRO_5006062661" evidence="3">
    <location>
        <begin position="20"/>
        <end position="336"/>
    </location>
</feature>
<dbReference type="RefSeq" id="WP_058264261.1">
    <property type="nucleotide sequence ID" value="NZ_CP051181.1"/>
</dbReference>
<dbReference type="CDD" id="cd14659">
    <property type="entry name" value="Imelysin-like_IPPA"/>
    <property type="match status" value="1"/>
</dbReference>
<dbReference type="GO" id="GO:0030313">
    <property type="term" value="C:cell envelope"/>
    <property type="evidence" value="ECO:0007669"/>
    <property type="project" value="UniProtKB-SubCell"/>
</dbReference>
<evidence type="ECO:0000313" key="5">
    <source>
        <dbReference type="EMBL" id="CUH68438.1"/>
    </source>
</evidence>
<evidence type="ECO:0000259" key="4">
    <source>
        <dbReference type="Pfam" id="PF09375"/>
    </source>
</evidence>
<dbReference type="Gene3D" id="1.20.1420.20">
    <property type="entry name" value="M75 peptidase, HXXE motif"/>
    <property type="match status" value="1"/>
</dbReference>
<keyword evidence="2 3" id="KW-0732">Signal</keyword>
<dbReference type="STRING" id="53501.SAMN04488043_10642"/>